<dbReference type="InterPro" id="IPR036821">
    <property type="entry name" value="Peptide_deformylase_sf"/>
</dbReference>
<dbReference type="NCBIfam" id="NF001159">
    <property type="entry name" value="PRK00150.1-3"/>
    <property type="match status" value="1"/>
</dbReference>
<dbReference type="NCBIfam" id="TIGR00079">
    <property type="entry name" value="pept_deformyl"/>
    <property type="match status" value="1"/>
</dbReference>
<accession>A0A0V7ZBA2</accession>
<evidence type="ECO:0000313" key="8">
    <source>
        <dbReference type="Proteomes" id="UP000053372"/>
    </source>
</evidence>
<gene>
    <name evidence="6" type="primary">def</name>
    <name evidence="7" type="ORF">BC008_07040</name>
</gene>
<keyword evidence="2 6" id="KW-0479">Metal-binding</keyword>
<dbReference type="FunFam" id="3.90.45.10:FF:000003">
    <property type="entry name" value="Peptide deformylase"/>
    <property type="match status" value="1"/>
</dbReference>
<protein>
    <recommendedName>
        <fullName evidence="6">Peptide deformylase</fullName>
        <shortName evidence="6">PDF</shortName>
        <ecNumber evidence="6">3.5.1.88</ecNumber>
    </recommendedName>
    <alternativeName>
        <fullName evidence="6">Polypeptide deformylase</fullName>
    </alternativeName>
</protein>
<keyword evidence="5 6" id="KW-0408">Iron</keyword>
<dbReference type="EC" id="3.5.1.88" evidence="6"/>
<feature type="binding site" evidence="6">
    <location>
        <position position="143"/>
    </location>
    <ligand>
        <name>Fe cation</name>
        <dbReference type="ChEBI" id="CHEBI:24875"/>
    </ligand>
</feature>
<feature type="binding site" evidence="6">
    <location>
        <position position="101"/>
    </location>
    <ligand>
        <name>Fe cation</name>
        <dbReference type="ChEBI" id="CHEBI:24875"/>
    </ligand>
</feature>
<dbReference type="EMBL" id="LMTZ01000171">
    <property type="protein sequence ID" value="KST61793.1"/>
    <property type="molecule type" value="Genomic_DNA"/>
</dbReference>
<dbReference type="GO" id="GO:0046872">
    <property type="term" value="F:metal ion binding"/>
    <property type="evidence" value="ECO:0007669"/>
    <property type="project" value="UniProtKB-KW"/>
</dbReference>
<evidence type="ECO:0000313" key="7">
    <source>
        <dbReference type="EMBL" id="KST61793.1"/>
    </source>
</evidence>
<comment type="similarity">
    <text evidence="1 6">Belongs to the polypeptide deformylase family.</text>
</comment>
<dbReference type="RefSeq" id="WP_027845812.1">
    <property type="nucleotide sequence ID" value="NZ_LMTZ01000171.1"/>
</dbReference>
<evidence type="ECO:0000256" key="5">
    <source>
        <dbReference type="ARBA" id="ARBA00023004"/>
    </source>
</evidence>
<dbReference type="GO" id="GO:0006412">
    <property type="term" value="P:translation"/>
    <property type="evidence" value="ECO:0007669"/>
    <property type="project" value="UniProtKB-UniRule"/>
</dbReference>
<dbReference type="InterPro" id="IPR023635">
    <property type="entry name" value="Peptide_deformylase"/>
</dbReference>
<proteinExistence type="inferred from homology"/>
<dbReference type="HAMAP" id="MF_00163">
    <property type="entry name" value="Pep_deformylase"/>
    <property type="match status" value="1"/>
</dbReference>
<name>A0A0V7ZBA2_9CYAN</name>
<dbReference type="AlphaFoldDB" id="A0A0V7ZBA2"/>
<dbReference type="Gene3D" id="3.90.45.10">
    <property type="entry name" value="Peptide deformylase"/>
    <property type="match status" value="1"/>
</dbReference>
<evidence type="ECO:0000256" key="4">
    <source>
        <dbReference type="ARBA" id="ARBA00022917"/>
    </source>
</evidence>
<evidence type="ECO:0000256" key="1">
    <source>
        <dbReference type="ARBA" id="ARBA00010759"/>
    </source>
</evidence>
<dbReference type="PIRSF" id="PIRSF004749">
    <property type="entry name" value="Pep_def"/>
    <property type="match status" value="1"/>
</dbReference>
<comment type="catalytic activity">
    <reaction evidence="6">
        <text>N-terminal N-formyl-L-methionyl-[peptide] + H2O = N-terminal L-methionyl-[peptide] + formate</text>
        <dbReference type="Rhea" id="RHEA:24420"/>
        <dbReference type="Rhea" id="RHEA-COMP:10639"/>
        <dbReference type="Rhea" id="RHEA-COMP:10640"/>
        <dbReference type="ChEBI" id="CHEBI:15377"/>
        <dbReference type="ChEBI" id="CHEBI:15740"/>
        <dbReference type="ChEBI" id="CHEBI:49298"/>
        <dbReference type="ChEBI" id="CHEBI:64731"/>
        <dbReference type="EC" id="3.5.1.88"/>
    </reaction>
</comment>
<feature type="active site" evidence="6">
    <location>
        <position position="144"/>
    </location>
</feature>
<comment type="caution">
    <text evidence="7">The sequence shown here is derived from an EMBL/GenBank/DDBJ whole genome shotgun (WGS) entry which is preliminary data.</text>
</comment>
<dbReference type="GO" id="GO:0042586">
    <property type="term" value="F:peptide deformylase activity"/>
    <property type="evidence" value="ECO:0007669"/>
    <property type="project" value="UniProtKB-UniRule"/>
</dbReference>
<keyword evidence="4 6" id="KW-0648">Protein biosynthesis</keyword>
<dbReference type="Pfam" id="PF01327">
    <property type="entry name" value="Pep_deformylase"/>
    <property type="match status" value="1"/>
</dbReference>
<dbReference type="PANTHER" id="PTHR10458:SF21">
    <property type="entry name" value="PEPTIDE DEFORMYLASE"/>
    <property type="match status" value="1"/>
</dbReference>
<dbReference type="PRINTS" id="PR01576">
    <property type="entry name" value="PDEFORMYLASE"/>
</dbReference>
<keyword evidence="3 6" id="KW-0378">Hydrolase</keyword>
<sequence>MTNQLNIIELGNPILRQRAESIKNIKDESVQSLIDKLMVKVVQADGVGIAAPQVSRPHRLFIMASRPNPRYPKAPHMEPTAIINPKIIGHSSETAKDWEGCLSVPGIRGLVPRYQTIEVEYSDRNGKLQKLELTDFVARIFQHECDHLEGKVFLDRVESTLDLITEAEYQKLMGIGD</sequence>
<dbReference type="OrthoDB" id="9784988at2"/>
<dbReference type="Proteomes" id="UP000053372">
    <property type="component" value="Unassembled WGS sequence"/>
</dbReference>
<evidence type="ECO:0000256" key="3">
    <source>
        <dbReference type="ARBA" id="ARBA00022801"/>
    </source>
</evidence>
<dbReference type="SUPFAM" id="SSF56420">
    <property type="entry name" value="Peptide deformylase"/>
    <property type="match status" value="1"/>
</dbReference>
<evidence type="ECO:0000256" key="6">
    <source>
        <dbReference type="HAMAP-Rule" id="MF_00163"/>
    </source>
</evidence>
<keyword evidence="8" id="KW-1185">Reference proteome</keyword>
<feature type="binding site" evidence="6">
    <location>
        <position position="147"/>
    </location>
    <ligand>
        <name>Fe cation</name>
        <dbReference type="ChEBI" id="CHEBI:24875"/>
    </ligand>
</feature>
<reference evidence="7 8" key="1">
    <citation type="journal article" date="2015" name="Genome Announc.">
        <title>Draft Genome of the Euendolithic (true boring) Cyanobacterium Mastigocoleus testarum strain BC008.</title>
        <authorList>
            <person name="Guida B.S."/>
            <person name="Garcia-Pichel F."/>
        </authorList>
    </citation>
    <scope>NUCLEOTIDE SEQUENCE [LARGE SCALE GENOMIC DNA]</scope>
    <source>
        <strain evidence="7 8">BC008</strain>
    </source>
</reference>
<comment type="function">
    <text evidence="6">Removes the formyl group from the N-terminal Met of newly synthesized proteins. Requires at least a dipeptide for an efficient rate of reaction. N-terminal L-methionine is a prerequisite for activity but the enzyme has broad specificity at other positions.</text>
</comment>
<organism evidence="7 8">
    <name type="scientific">Mastigocoleus testarum BC008</name>
    <dbReference type="NCBI Taxonomy" id="371196"/>
    <lineage>
        <taxon>Bacteria</taxon>
        <taxon>Bacillati</taxon>
        <taxon>Cyanobacteriota</taxon>
        <taxon>Cyanophyceae</taxon>
        <taxon>Nostocales</taxon>
        <taxon>Hapalosiphonaceae</taxon>
        <taxon>Mastigocoleus</taxon>
    </lineage>
</organism>
<comment type="cofactor">
    <cofactor evidence="6">
        <name>Fe(2+)</name>
        <dbReference type="ChEBI" id="CHEBI:29033"/>
    </cofactor>
    <text evidence="6">Binds 1 Fe(2+) ion.</text>
</comment>
<dbReference type="PANTHER" id="PTHR10458">
    <property type="entry name" value="PEPTIDE DEFORMYLASE"/>
    <property type="match status" value="1"/>
</dbReference>
<evidence type="ECO:0000256" key="2">
    <source>
        <dbReference type="ARBA" id="ARBA00022723"/>
    </source>
</evidence>
<dbReference type="CDD" id="cd00487">
    <property type="entry name" value="Pep_deformylase"/>
    <property type="match status" value="1"/>
</dbReference>